<reference evidence="1 2" key="1">
    <citation type="submission" date="2019-03" db="EMBL/GenBank/DDBJ databases">
        <title>Genomic Encyclopedia of Type Strains, Phase IV (KMG-IV): sequencing the most valuable type-strain genomes for metagenomic binning, comparative biology and taxonomic classification.</title>
        <authorList>
            <person name="Goeker M."/>
        </authorList>
    </citation>
    <scope>NUCLEOTIDE SEQUENCE [LARGE SCALE GENOMIC DNA]</scope>
    <source>
        <strain evidence="1 2">DSM 103236</strain>
    </source>
</reference>
<comment type="caution">
    <text evidence="1">The sequence shown here is derived from an EMBL/GenBank/DDBJ whole genome shotgun (WGS) entry which is preliminary data.</text>
</comment>
<evidence type="ECO:0000313" key="2">
    <source>
        <dbReference type="Proteomes" id="UP000295684"/>
    </source>
</evidence>
<name>A0A4R2H6Q8_9SPHI</name>
<sequence length="37" mass="4382">MTTEEVNKLEEWFSNALWQQIPVYLNSSVMVTDYDLS</sequence>
<protein>
    <submittedName>
        <fullName evidence="1">Uncharacterized protein</fullName>
    </submittedName>
</protein>
<proteinExistence type="predicted"/>
<dbReference type="AlphaFoldDB" id="A0A4R2H6Q8"/>
<dbReference type="Proteomes" id="UP000295684">
    <property type="component" value="Unassembled WGS sequence"/>
</dbReference>
<organism evidence="1 2">
    <name type="scientific">Pedobacter psychrotolerans</name>
    <dbReference type="NCBI Taxonomy" id="1843235"/>
    <lineage>
        <taxon>Bacteria</taxon>
        <taxon>Pseudomonadati</taxon>
        <taxon>Bacteroidota</taxon>
        <taxon>Sphingobacteriia</taxon>
        <taxon>Sphingobacteriales</taxon>
        <taxon>Sphingobacteriaceae</taxon>
        <taxon>Pedobacter</taxon>
    </lineage>
</organism>
<accession>A0A4R2H6Q8</accession>
<gene>
    <name evidence="1" type="ORF">EV200_10783</name>
</gene>
<dbReference type="EMBL" id="SLWO01000007">
    <property type="protein sequence ID" value="TCO21492.1"/>
    <property type="molecule type" value="Genomic_DNA"/>
</dbReference>
<evidence type="ECO:0000313" key="1">
    <source>
        <dbReference type="EMBL" id="TCO21492.1"/>
    </source>
</evidence>